<gene>
    <name evidence="2" type="ORF">COY67_02185</name>
</gene>
<dbReference type="EMBL" id="PFMC01000058">
    <property type="protein sequence ID" value="PIY94743.1"/>
    <property type="molecule type" value="Genomic_DNA"/>
</dbReference>
<dbReference type="AlphaFoldDB" id="A0A2M7RDA0"/>
<feature type="transmembrane region" description="Helical" evidence="1">
    <location>
        <begin position="31"/>
        <end position="49"/>
    </location>
</feature>
<keyword evidence="1" id="KW-1133">Transmembrane helix</keyword>
<evidence type="ECO:0000313" key="3">
    <source>
        <dbReference type="Proteomes" id="UP000228689"/>
    </source>
</evidence>
<keyword evidence="1" id="KW-0472">Membrane</keyword>
<proteinExistence type="predicted"/>
<sequence>MPQDIRFQRPEQKQIQRPSLAPKLLDNTKKVIIWLVILIILALIISFFVNKIRNVDTANQYLLSDGWQAVFLNNDQTYFGKITTINDEVVVLESVYYLQDQKDLQAGPQPKEGELALVKLGSEVHGPNNLMIIPKTSITFIENLKDTSAIVRAIEKNN</sequence>
<comment type="caution">
    <text evidence="2">The sequence shown here is derived from an EMBL/GenBank/DDBJ whole genome shotgun (WGS) entry which is preliminary data.</text>
</comment>
<evidence type="ECO:0000313" key="2">
    <source>
        <dbReference type="EMBL" id="PIY94743.1"/>
    </source>
</evidence>
<accession>A0A2M7RDA0</accession>
<dbReference type="Proteomes" id="UP000228689">
    <property type="component" value="Unassembled WGS sequence"/>
</dbReference>
<reference evidence="3" key="1">
    <citation type="submission" date="2017-09" db="EMBL/GenBank/DDBJ databases">
        <title>Depth-based differentiation of microbial function through sediment-hosted aquifers and enrichment of novel symbionts in the deep terrestrial subsurface.</title>
        <authorList>
            <person name="Probst A.J."/>
            <person name="Ladd B."/>
            <person name="Jarett J.K."/>
            <person name="Geller-Mcgrath D.E."/>
            <person name="Sieber C.M.K."/>
            <person name="Emerson J.B."/>
            <person name="Anantharaman K."/>
            <person name="Thomas B.C."/>
            <person name="Malmstrom R."/>
            <person name="Stieglmeier M."/>
            <person name="Klingl A."/>
            <person name="Woyke T."/>
            <person name="Ryan C.M."/>
            <person name="Banfield J.F."/>
        </authorList>
    </citation>
    <scope>NUCLEOTIDE SEQUENCE [LARGE SCALE GENOMIC DNA]</scope>
</reference>
<protein>
    <submittedName>
        <fullName evidence="2">Uncharacterized protein</fullName>
    </submittedName>
</protein>
<keyword evidence="1" id="KW-0812">Transmembrane</keyword>
<organism evidence="2 3">
    <name type="scientific">Candidatus Komeilibacteria bacterium CG_4_10_14_0_8_um_filter_37_78</name>
    <dbReference type="NCBI Taxonomy" id="1974471"/>
    <lineage>
        <taxon>Bacteria</taxon>
        <taxon>Candidatus Komeiliibacteriota</taxon>
    </lineage>
</organism>
<evidence type="ECO:0000256" key="1">
    <source>
        <dbReference type="SAM" id="Phobius"/>
    </source>
</evidence>
<name>A0A2M7RDA0_9BACT</name>